<reference evidence="1" key="1">
    <citation type="submission" date="2014-11" db="EMBL/GenBank/DDBJ databases">
        <authorList>
            <person name="Amaro Gonzalez C."/>
        </authorList>
    </citation>
    <scope>NUCLEOTIDE SEQUENCE</scope>
</reference>
<dbReference type="AlphaFoldDB" id="A0A0E9U106"/>
<dbReference type="EMBL" id="GBXM01049101">
    <property type="protein sequence ID" value="JAH59476.1"/>
    <property type="molecule type" value="Transcribed_RNA"/>
</dbReference>
<organism evidence="1">
    <name type="scientific">Anguilla anguilla</name>
    <name type="common">European freshwater eel</name>
    <name type="synonym">Muraena anguilla</name>
    <dbReference type="NCBI Taxonomy" id="7936"/>
    <lineage>
        <taxon>Eukaryota</taxon>
        <taxon>Metazoa</taxon>
        <taxon>Chordata</taxon>
        <taxon>Craniata</taxon>
        <taxon>Vertebrata</taxon>
        <taxon>Euteleostomi</taxon>
        <taxon>Actinopterygii</taxon>
        <taxon>Neopterygii</taxon>
        <taxon>Teleostei</taxon>
        <taxon>Anguilliformes</taxon>
        <taxon>Anguillidae</taxon>
        <taxon>Anguilla</taxon>
    </lineage>
</organism>
<reference evidence="1" key="2">
    <citation type="journal article" date="2015" name="Fish Shellfish Immunol.">
        <title>Early steps in the European eel (Anguilla anguilla)-Vibrio vulnificus interaction in the gills: Role of the RtxA13 toxin.</title>
        <authorList>
            <person name="Callol A."/>
            <person name="Pajuelo D."/>
            <person name="Ebbesson L."/>
            <person name="Teles M."/>
            <person name="MacKenzie S."/>
            <person name="Amaro C."/>
        </authorList>
    </citation>
    <scope>NUCLEOTIDE SEQUENCE</scope>
</reference>
<protein>
    <submittedName>
        <fullName evidence="1">Uncharacterized protein</fullName>
    </submittedName>
</protein>
<proteinExistence type="predicted"/>
<sequence length="56" mass="6405">MGFKDISQFYCCPVHDCFHVSSMNSMYPKISTARGQACPLYKALITMLQYCYPVSK</sequence>
<evidence type="ECO:0000313" key="1">
    <source>
        <dbReference type="EMBL" id="JAH59476.1"/>
    </source>
</evidence>
<name>A0A0E9U106_ANGAN</name>
<accession>A0A0E9U106</accession>